<keyword evidence="1" id="KW-0472">Membrane</keyword>
<dbReference type="OrthoDB" id="10671601at2759"/>
<proteinExistence type="predicted"/>
<feature type="transmembrane region" description="Helical" evidence="1">
    <location>
        <begin position="93"/>
        <end position="111"/>
    </location>
</feature>
<dbReference type="EMBL" id="WVUK01000060">
    <property type="protein sequence ID" value="KAF7491343.1"/>
    <property type="molecule type" value="Genomic_DNA"/>
</dbReference>
<protein>
    <recommendedName>
        <fullName evidence="5">Gustatory receptor</fullName>
    </recommendedName>
</protein>
<name>A0A834R7L5_SARSC</name>
<dbReference type="AlphaFoldDB" id="A0A834R7L5"/>
<feature type="transmembrane region" description="Helical" evidence="1">
    <location>
        <begin position="51"/>
        <end position="70"/>
    </location>
</feature>
<reference evidence="3" key="3">
    <citation type="submission" date="2022-06" db="UniProtKB">
        <authorList>
            <consortium name="EnsemblMetazoa"/>
        </authorList>
    </citation>
    <scope>IDENTIFICATION</scope>
</reference>
<evidence type="ECO:0000313" key="4">
    <source>
        <dbReference type="Proteomes" id="UP000070412"/>
    </source>
</evidence>
<dbReference type="EnsemblMetazoa" id="SSS_4013s_mrna">
    <property type="protein sequence ID" value="KAF7491343.1"/>
    <property type="gene ID" value="SSS_4013"/>
</dbReference>
<organism evidence="2">
    <name type="scientific">Sarcoptes scabiei</name>
    <name type="common">Itch mite</name>
    <name type="synonym">Acarus scabiei</name>
    <dbReference type="NCBI Taxonomy" id="52283"/>
    <lineage>
        <taxon>Eukaryota</taxon>
        <taxon>Metazoa</taxon>
        <taxon>Ecdysozoa</taxon>
        <taxon>Arthropoda</taxon>
        <taxon>Chelicerata</taxon>
        <taxon>Arachnida</taxon>
        <taxon>Acari</taxon>
        <taxon>Acariformes</taxon>
        <taxon>Sarcoptiformes</taxon>
        <taxon>Astigmata</taxon>
        <taxon>Psoroptidia</taxon>
        <taxon>Sarcoptoidea</taxon>
        <taxon>Sarcoptidae</taxon>
        <taxon>Sarcoptinae</taxon>
        <taxon>Sarcoptes</taxon>
    </lineage>
</organism>
<dbReference type="Proteomes" id="UP000070412">
    <property type="component" value="Unassembled WGS sequence"/>
</dbReference>
<reference evidence="2" key="2">
    <citation type="submission" date="2020-01" db="EMBL/GenBank/DDBJ databases">
        <authorList>
            <person name="Korhonen P.K.K."/>
            <person name="Guangxu M.G."/>
            <person name="Wang T.W."/>
            <person name="Stroehlein A.J.S."/>
            <person name="Young N.D."/>
            <person name="Ang C.-S.A."/>
            <person name="Fernando D.W.F."/>
            <person name="Lu H.L."/>
            <person name="Taylor S.T."/>
            <person name="Ehtesham M.E.M."/>
            <person name="Najaraj S.H.N."/>
            <person name="Harsha G.H.G."/>
            <person name="Madugundu A.M."/>
            <person name="Renuse S.R."/>
            <person name="Holt D.H."/>
            <person name="Pandey A.P."/>
            <person name="Papenfuss A.P."/>
            <person name="Gasser R.B.G."/>
            <person name="Fischer K.F."/>
        </authorList>
    </citation>
    <scope>NUCLEOTIDE SEQUENCE</scope>
    <source>
        <strain evidence="2">SSS_KF_BRIS2020</strain>
    </source>
</reference>
<feature type="transmembrane region" description="Helical" evidence="1">
    <location>
        <begin position="155"/>
        <end position="174"/>
    </location>
</feature>
<evidence type="ECO:0008006" key="5">
    <source>
        <dbReference type="Google" id="ProtNLM"/>
    </source>
</evidence>
<feature type="transmembrane region" description="Helical" evidence="1">
    <location>
        <begin position="277"/>
        <end position="300"/>
    </location>
</feature>
<feature type="transmembrane region" description="Helical" evidence="1">
    <location>
        <begin position="186"/>
        <end position="202"/>
    </location>
</feature>
<feature type="transmembrane region" description="Helical" evidence="1">
    <location>
        <begin position="306"/>
        <end position="326"/>
    </location>
</feature>
<evidence type="ECO:0000313" key="3">
    <source>
        <dbReference type="EnsemblMetazoa" id="KAF7491343.1"/>
    </source>
</evidence>
<evidence type="ECO:0000313" key="2">
    <source>
        <dbReference type="EMBL" id="KAF7491343.1"/>
    </source>
</evidence>
<reference evidence="4" key="1">
    <citation type="journal article" date="2020" name="PLoS Negl. Trop. Dis.">
        <title>High-quality nuclear genome for Sarcoptes scabiei-A critical resource for a neglected parasite.</title>
        <authorList>
            <person name="Korhonen P.K."/>
            <person name="Gasser R.B."/>
            <person name="Ma G."/>
            <person name="Wang T."/>
            <person name="Stroehlein A.J."/>
            <person name="Young N.D."/>
            <person name="Ang C.S."/>
            <person name="Fernando D.D."/>
            <person name="Lu H.C."/>
            <person name="Taylor S."/>
            <person name="Reynolds S.L."/>
            <person name="Mofiz E."/>
            <person name="Najaraj S.H."/>
            <person name="Gowda H."/>
            <person name="Madugundu A."/>
            <person name="Renuse S."/>
            <person name="Holt D."/>
            <person name="Pandey A."/>
            <person name="Papenfuss A.T."/>
            <person name="Fischer K."/>
        </authorList>
    </citation>
    <scope>NUCLEOTIDE SEQUENCE [LARGE SCALE GENOMIC DNA]</scope>
</reference>
<keyword evidence="1" id="KW-1133">Transmembrane helix</keyword>
<accession>A0A834R7L5</accession>
<keyword evidence="1" id="KW-0812">Transmembrane</keyword>
<keyword evidence="4" id="KW-1185">Reference proteome</keyword>
<gene>
    <name evidence="2" type="ORF">SSS_4013</name>
</gene>
<evidence type="ECO:0000256" key="1">
    <source>
        <dbReference type="SAM" id="Phobius"/>
    </source>
</evidence>
<sequence>MSKSSYSFVYELKQHGFIFIYLNYLIVKHLIEDRGSIYEPIQIKNIQWNIVGRFTIHSLMIVVCSIYNYIPQWCDRNAFCLWIDLAPDLSKRYYSITNIIWAVMILVYTAVQPKRYEELIFLLPLNMDQDNYRDFEINREEAEKFMRSRDRKLRFIDGVIYSSVLIGVFLPNTIEVIKKSMLFEYDPFWVIFWYLAFLYWVLHTSPNTHQIPIIISIIQYYLEIKQRTIETRMRRLEEKLQKRSANLFSVYDDFVEINHRQILFEICFQQYNRRLKIYLTIIVMFYTILVTYLIYILFLSDLPYDYIPIYVLLLTTHSSLMILLIVHASRISTRDRQYNHWNQTILPKIICKQRKFLNRMRYVTQDRMPMWKNEFKFSTITACMSRRPLGFILLNNYLITSNTLFDQTRNISMFFFLIFGSSFITR</sequence>